<evidence type="ECO:0000256" key="6">
    <source>
        <dbReference type="ARBA" id="ARBA00022723"/>
    </source>
</evidence>
<protein>
    <recommendedName>
        <fullName evidence="5">6-carboxy-5,6,7,8-tetrahydropterin synthase</fullName>
        <ecNumber evidence="4">4.1.2.50</ecNumber>
    </recommendedName>
    <alternativeName>
        <fullName evidence="9">Queuosine biosynthesis protein QueD</fullName>
    </alternativeName>
</protein>
<name>A0A076F760_9BACT</name>
<dbReference type="PANTHER" id="PTHR12589">
    <property type="entry name" value="PYRUVOYL TETRAHYDROBIOPTERIN SYNTHASE"/>
    <property type="match status" value="1"/>
</dbReference>
<accession>A0A076F760</accession>
<keyword evidence="6" id="KW-0479">Metal-binding</keyword>
<dbReference type="Gene3D" id="3.30.479.10">
    <property type="entry name" value="6-pyruvoyl tetrahydropterin synthase/QueD"/>
    <property type="match status" value="1"/>
</dbReference>
<dbReference type="RefSeq" id="WP_038452809.1">
    <property type="nucleotide sequence ID" value="NZ_CP009043.1"/>
</dbReference>
<dbReference type="OrthoDB" id="9804698at2"/>
<evidence type="ECO:0000256" key="8">
    <source>
        <dbReference type="ARBA" id="ARBA00023239"/>
    </source>
</evidence>
<dbReference type="eggNOG" id="COG0720">
    <property type="taxonomic scope" value="Bacteria"/>
</dbReference>
<dbReference type="Proteomes" id="UP000028486">
    <property type="component" value="Chromosome"/>
</dbReference>
<comment type="cofactor">
    <cofactor evidence="1">
        <name>Zn(2+)</name>
        <dbReference type="ChEBI" id="CHEBI:29105"/>
    </cofactor>
</comment>
<reference evidence="12" key="1">
    <citation type="journal article" date="2014" name="Genome Announc.">
        <title>Complete Genome Sequence of Campylobacter iguaniorum Strain 1485ET, Isolated from a Bearded Dragon (Pogona vitticeps).</title>
        <authorList>
            <person name="Gilbert M.J."/>
            <person name="Miller W.G."/>
            <person name="Yee E."/>
            <person name="Kik M."/>
            <person name="Wagenaar J.A."/>
            <person name="Duim B."/>
        </authorList>
    </citation>
    <scope>NUCLEOTIDE SEQUENCE [LARGE SCALE GENOMIC DNA]</scope>
    <source>
        <strain evidence="12">1485E</strain>
    </source>
</reference>
<keyword evidence="8 11" id="KW-0456">Lyase</keyword>
<keyword evidence="7" id="KW-0862">Zinc</keyword>
<dbReference type="GO" id="GO:0070497">
    <property type="term" value="F:6-carboxytetrahydropterin synthase activity"/>
    <property type="evidence" value="ECO:0007669"/>
    <property type="project" value="UniProtKB-EC"/>
</dbReference>
<dbReference type="HOGENOM" id="CLU_111016_0_0_7"/>
<dbReference type="GO" id="GO:0046872">
    <property type="term" value="F:metal ion binding"/>
    <property type="evidence" value="ECO:0007669"/>
    <property type="project" value="UniProtKB-KW"/>
</dbReference>
<comment type="catalytic activity">
    <reaction evidence="10">
        <text>7,8-dihydroneopterin 3'-triphosphate + H2O = 6-carboxy-5,6,7,8-tetrahydropterin + triphosphate + acetaldehyde + 2 H(+)</text>
        <dbReference type="Rhea" id="RHEA:27966"/>
        <dbReference type="ChEBI" id="CHEBI:15343"/>
        <dbReference type="ChEBI" id="CHEBI:15377"/>
        <dbReference type="ChEBI" id="CHEBI:15378"/>
        <dbReference type="ChEBI" id="CHEBI:18036"/>
        <dbReference type="ChEBI" id="CHEBI:58462"/>
        <dbReference type="ChEBI" id="CHEBI:61032"/>
        <dbReference type="EC" id="4.1.2.50"/>
    </reaction>
</comment>
<evidence type="ECO:0000256" key="10">
    <source>
        <dbReference type="ARBA" id="ARBA00048807"/>
    </source>
</evidence>
<dbReference type="InterPro" id="IPR038418">
    <property type="entry name" value="6-PTP_synth/QueD_sf"/>
</dbReference>
<gene>
    <name evidence="11" type="primary">queD</name>
    <name evidence="11" type="ORF">CIG1485E_0239</name>
</gene>
<evidence type="ECO:0000256" key="2">
    <source>
        <dbReference type="ARBA" id="ARBA00005061"/>
    </source>
</evidence>
<dbReference type="EC" id="4.1.2.50" evidence="4"/>
<comment type="pathway">
    <text evidence="2">Purine metabolism; 7-cyano-7-deazaguanine biosynthesis.</text>
</comment>
<dbReference type="KEGG" id="caj:CIG1485E_0239"/>
<dbReference type="AlphaFoldDB" id="A0A076F760"/>
<evidence type="ECO:0000256" key="9">
    <source>
        <dbReference type="ARBA" id="ARBA00031449"/>
    </source>
</evidence>
<keyword evidence="12" id="KW-1185">Reference proteome</keyword>
<sequence>MIIRKLYDYENAHIVRFCSSKRCRESIHGHSYKCEVLLSSNYLDNAEMVYDFGLMKQGIKQIIDSFDHTTTLYAKDSDEYKNDIKKHSKRWIELPYNPSAEQFSRVFFVLIDRLLSLTNMQNGERDVTLHSIIVHETATGYAQCFKEDAYNRNMGVINLDEVVFSDGIKEEWDDFGFYERLKNADRFTNLKDC</sequence>
<dbReference type="Pfam" id="PF01242">
    <property type="entry name" value="PTPS"/>
    <property type="match status" value="1"/>
</dbReference>
<dbReference type="SUPFAM" id="SSF55620">
    <property type="entry name" value="Tetrahydrobiopterin biosynthesis enzymes-like"/>
    <property type="match status" value="1"/>
</dbReference>
<evidence type="ECO:0000256" key="3">
    <source>
        <dbReference type="ARBA" id="ARBA00008900"/>
    </source>
</evidence>
<evidence type="ECO:0000313" key="12">
    <source>
        <dbReference type="Proteomes" id="UP000028486"/>
    </source>
</evidence>
<organism evidence="11 12">
    <name type="scientific">Campylobacter iguaniorum</name>
    <dbReference type="NCBI Taxonomy" id="1244531"/>
    <lineage>
        <taxon>Bacteria</taxon>
        <taxon>Pseudomonadati</taxon>
        <taxon>Campylobacterota</taxon>
        <taxon>Epsilonproteobacteria</taxon>
        <taxon>Campylobacterales</taxon>
        <taxon>Campylobacteraceae</taxon>
        <taxon>Campylobacter</taxon>
    </lineage>
</organism>
<evidence type="ECO:0000256" key="4">
    <source>
        <dbReference type="ARBA" id="ARBA00012982"/>
    </source>
</evidence>
<dbReference type="UniPathway" id="UPA00391"/>
<dbReference type="PANTHER" id="PTHR12589:SF7">
    <property type="entry name" value="6-PYRUVOYL TETRAHYDROBIOPTERIN SYNTHASE"/>
    <property type="match status" value="1"/>
</dbReference>
<evidence type="ECO:0000313" key="11">
    <source>
        <dbReference type="EMBL" id="AII14110.1"/>
    </source>
</evidence>
<evidence type="ECO:0000256" key="1">
    <source>
        <dbReference type="ARBA" id="ARBA00001947"/>
    </source>
</evidence>
<dbReference type="InterPro" id="IPR007115">
    <property type="entry name" value="6-PTP_synth/QueD"/>
</dbReference>
<evidence type="ECO:0000256" key="7">
    <source>
        <dbReference type="ARBA" id="ARBA00022833"/>
    </source>
</evidence>
<comment type="similarity">
    <text evidence="3">Belongs to the PTPS family. QueD subfamily.</text>
</comment>
<evidence type="ECO:0000256" key="5">
    <source>
        <dbReference type="ARBA" id="ARBA00018141"/>
    </source>
</evidence>
<dbReference type="STRING" id="1244531.CIG2463D_0244"/>
<proteinExistence type="inferred from homology"/>
<dbReference type="EMBL" id="CP009043">
    <property type="protein sequence ID" value="AII14110.1"/>
    <property type="molecule type" value="Genomic_DNA"/>
</dbReference>